<dbReference type="Pfam" id="PF18295">
    <property type="entry name" value="Pdase_M17_N2"/>
    <property type="match status" value="1"/>
</dbReference>
<keyword evidence="2" id="KW-0031">Aminopeptidase</keyword>
<dbReference type="Pfam" id="PF00883">
    <property type="entry name" value="Peptidase_M17"/>
    <property type="match status" value="1"/>
</dbReference>
<dbReference type="InterPro" id="IPR000819">
    <property type="entry name" value="Peptidase_M17_C"/>
</dbReference>
<dbReference type="FunFam" id="3.40.630.10:FF:000035">
    <property type="entry name" value="Probable aminopeptidase NPEPL1"/>
    <property type="match status" value="1"/>
</dbReference>
<dbReference type="GO" id="GO:0070006">
    <property type="term" value="F:metalloaminopeptidase activity"/>
    <property type="evidence" value="ECO:0007669"/>
    <property type="project" value="InterPro"/>
</dbReference>
<feature type="region of interest" description="Disordered" evidence="5">
    <location>
        <begin position="539"/>
        <end position="560"/>
    </location>
</feature>
<evidence type="ECO:0000313" key="7">
    <source>
        <dbReference type="EMBL" id="KAI1888971.1"/>
    </source>
</evidence>
<evidence type="ECO:0000256" key="4">
    <source>
        <dbReference type="ARBA" id="ARBA00022801"/>
    </source>
</evidence>
<dbReference type="Gene3D" id="3.40.630.10">
    <property type="entry name" value="Zn peptidases"/>
    <property type="match status" value="1"/>
</dbReference>
<dbReference type="PANTHER" id="PTHR11963">
    <property type="entry name" value="LEUCINE AMINOPEPTIDASE-RELATED"/>
    <property type="match status" value="1"/>
</dbReference>
<evidence type="ECO:0000256" key="3">
    <source>
        <dbReference type="ARBA" id="ARBA00022670"/>
    </source>
</evidence>
<feature type="domain" description="Cytosol aminopeptidase" evidence="6">
    <location>
        <begin position="376"/>
        <end position="383"/>
    </location>
</feature>
<keyword evidence="8" id="KW-1185">Reference proteome</keyword>
<dbReference type="PANTHER" id="PTHR11963:SF4">
    <property type="entry name" value="AMINOPEPTIDASE NPEPL1-RELATED"/>
    <property type="match status" value="1"/>
</dbReference>
<keyword evidence="4" id="KW-0378">Hydrolase</keyword>
<organism evidence="7 8">
    <name type="scientific">Albula goreensis</name>
    <dbReference type="NCBI Taxonomy" id="1534307"/>
    <lineage>
        <taxon>Eukaryota</taxon>
        <taxon>Metazoa</taxon>
        <taxon>Chordata</taxon>
        <taxon>Craniata</taxon>
        <taxon>Vertebrata</taxon>
        <taxon>Euteleostomi</taxon>
        <taxon>Actinopterygii</taxon>
        <taxon>Neopterygii</taxon>
        <taxon>Teleostei</taxon>
        <taxon>Albuliformes</taxon>
        <taxon>Albulidae</taxon>
        <taxon>Albula</taxon>
    </lineage>
</organism>
<evidence type="ECO:0000313" key="8">
    <source>
        <dbReference type="Proteomes" id="UP000829720"/>
    </source>
</evidence>
<dbReference type="GO" id="GO:0030145">
    <property type="term" value="F:manganese ion binding"/>
    <property type="evidence" value="ECO:0007669"/>
    <property type="project" value="InterPro"/>
</dbReference>
<protein>
    <recommendedName>
        <fullName evidence="6">Cytosol aminopeptidase domain-containing protein</fullName>
    </recommendedName>
</protein>
<evidence type="ECO:0000256" key="2">
    <source>
        <dbReference type="ARBA" id="ARBA00022438"/>
    </source>
</evidence>
<gene>
    <name evidence="7" type="ORF">AGOR_G00174260</name>
</gene>
<evidence type="ECO:0000256" key="5">
    <source>
        <dbReference type="SAM" id="MobiDB-lite"/>
    </source>
</evidence>
<dbReference type="OrthoDB" id="412814at2759"/>
<dbReference type="PRINTS" id="PR00481">
    <property type="entry name" value="LAMNOPPTDASE"/>
</dbReference>
<dbReference type="InterPro" id="IPR011356">
    <property type="entry name" value="Leucine_aapep/pepB"/>
</dbReference>
<sequence>PEVQFVCFSSQGFFHRILTKKWLVEIRGYQECVRGNMAAVDLSFCQGDDDSVRTDRTVLIVGKLSHLNSLAWSDVRDTLQTLVDKETWKTALKSLKPNPTDKCPLWLNLVTVAALPSKVSRHNTPSSAHALTQLIQTCIPGKRDGHILVVCEKTSVFASACAIARAFPLFSRISGHNSLDKVYRVTAEFVCVEPNKEPLSTATLMCLNRVAESIRLTARIVDSPCSEMDTEQFLKEVRAVGLELGITPIIFKGEELRKRGFGGIYAVGSAAASPPALAVLSHTPPSATQTIAWVGKGIVYDTGGLMIKGKTVMPGMKRDCAGAAAVLGAFSAAVRQGFKENLHAIFCLAENSVGPKATRPDDILRLYSGKTVEVRNTDAEGRLLLADGVVYASRDLKADIILDMATLTGAQGIATGKYHAGLLTNREEWERACMAAGRSSGDLIQPLVFSPELHFSEFSSAMADMKNFDRSNAPCSCGGLFVGAQLGFDWSGVWIHVDMAFPAYSGERATGYGVALLLALFGQATDDALLQLVSPLRPEIDGPSGGSQSPRSNPKRRKLI</sequence>
<dbReference type="CDD" id="cd00433">
    <property type="entry name" value="Peptidase_M17"/>
    <property type="match status" value="1"/>
</dbReference>
<accession>A0A8T3CXY7</accession>
<feature type="non-terminal residue" evidence="7">
    <location>
        <position position="1"/>
    </location>
</feature>
<dbReference type="EMBL" id="JAERUA010000016">
    <property type="protein sequence ID" value="KAI1888971.1"/>
    <property type="molecule type" value="Genomic_DNA"/>
</dbReference>
<dbReference type="PROSITE" id="PS00631">
    <property type="entry name" value="CYTOSOL_AP"/>
    <property type="match status" value="1"/>
</dbReference>
<proteinExistence type="inferred from homology"/>
<dbReference type="GO" id="GO:0005737">
    <property type="term" value="C:cytoplasm"/>
    <property type="evidence" value="ECO:0007669"/>
    <property type="project" value="InterPro"/>
</dbReference>
<comment type="caution">
    <text evidence="7">The sequence shown here is derived from an EMBL/GenBank/DDBJ whole genome shotgun (WGS) entry which is preliminary data.</text>
</comment>
<dbReference type="Proteomes" id="UP000829720">
    <property type="component" value="Unassembled WGS sequence"/>
</dbReference>
<dbReference type="InterPro" id="IPR041417">
    <property type="entry name" value="NPEPL1_N"/>
</dbReference>
<reference evidence="7" key="1">
    <citation type="submission" date="2021-01" db="EMBL/GenBank/DDBJ databases">
        <authorList>
            <person name="Zahm M."/>
            <person name="Roques C."/>
            <person name="Cabau C."/>
            <person name="Klopp C."/>
            <person name="Donnadieu C."/>
            <person name="Jouanno E."/>
            <person name="Lampietro C."/>
            <person name="Louis A."/>
            <person name="Herpin A."/>
            <person name="Echchiki A."/>
            <person name="Berthelot C."/>
            <person name="Parey E."/>
            <person name="Roest-Crollius H."/>
            <person name="Braasch I."/>
            <person name="Postlethwait J."/>
            <person name="Bobe J."/>
            <person name="Montfort J."/>
            <person name="Bouchez O."/>
            <person name="Begum T."/>
            <person name="Mejri S."/>
            <person name="Adams A."/>
            <person name="Chen W.-J."/>
            <person name="Guiguen Y."/>
        </authorList>
    </citation>
    <scope>NUCLEOTIDE SEQUENCE</scope>
    <source>
        <tissue evidence="7">Blood</tissue>
    </source>
</reference>
<evidence type="ECO:0000256" key="1">
    <source>
        <dbReference type="ARBA" id="ARBA00009528"/>
    </source>
</evidence>
<dbReference type="AlphaFoldDB" id="A0A8T3CXY7"/>
<comment type="similarity">
    <text evidence="1">Belongs to the peptidase M17 family.</text>
</comment>
<dbReference type="GO" id="GO:0006508">
    <property type="term" value="P:proteolysis"/>
    <property type="evidence" value="ECO:0007669"/>
    <property type="project" value="UniProtKB-KW"/>
</dbReference>
<keyword evidence="3" id="KW-0645">Protease</keyword>
<dbReference type="Gene3D" id="3.40.50.10590">
    <property type="entry name" value="Zn-dependent exopeptidases"/>
    <property type="match status" value="1"/>
</dbReference>
<evidence type="ECO:0000259" key="6">
    <source>
        <dbReference type="PROSITE" id="PS00631"/>
    </source>
</evidence>
<dbReference type="SUPFAM" id="SSF53187">
    <property type="entry name" value="Zn-dependent exopeptidases"/>
    <property type="match status" value="1"/>
</dbReference>
<name>A0A8T3CXY7_9TELE</name>